<protein>
    <submittedName>
        <fullName evidence="2">Transaldolase</fullName>
    </submittedName>
</protein>
<dbReference type="GO" id="GO:0005975">
    <property type="term" value="P:carbohydrate metabolic process"/>
    <property type="evidence" value="ECO:0007669"/>
    <property type="project" value="InterPro"/>
</dbReference>
<dbReference type="RefSeq" id="WP_284351791.1">
    <property type="nucleotide sequence ID" value="NZ_BRXS01000006.1"/>
</dbReference>
<accession>A0AA37Q699</accession>
<dbReference type="PANTHER" id="PTHR10683">
    <property type="entry name" value="TRANSALDOLASE"/>
    <property type="match status" value="1"/>
</dbReference>
<dbReference type="InterPro" id="IPR013785">
    <property type="entry name" value="Aldolase_TIM"/>
</dbReference>
<reference evidence="2" key="1">
    <citation type="submission" date="2022-08" db="EMBL/GenBank/DDBJ databases">
        <title>Draft genome sequencing of Roseisolibacter agri AW1220.</title>
        <authorList>
            <person name="Tobiishi Y."/>
            <person name="Tonouchi A."/>
        </authorList>
    </citation>
    <scope>NUCLEOTIDE SEQUENCE</scope>
    <source>
        <strain evidence="2">AW1220</strain>
    </source>
</reference>
<keyword evidence="1" id="KW-0704">Schiff base</keyword>
<gene>
    <name evidence="2" type="primary">tal</name>
    <name evidence="2" type="ORF">rosag_38630</name>
</gene>
<name>A0AA37Q699_9BACT</name>
<keyword evidence="3" id="KW-1185">Reference proteome</keyword>
<dbReference type="SUPFAM" id="SSF51569">
    <property type="entry name" value="Aldolase"/>
    <property type="match status" value="1"/>
</dbReference>
<dbReference type="Proteomes" id="UP001161325">
    <property type="component" value="Unassembled WGS sequence"/>
</dbReference>
<dbReference type="EMBL" id="BRXS01000006">
    <property type="protein sequence ID" value="GLC27350.1"/>
    <property type="molecule type" value="Genomic_DNA"/>
</dbReference>
<dbReference type="PANTHER" id="PTHR10683:SF40">
    <property type="entry name" value="FRUCTOSE-6-PHOSPHATE ALDOLASE 1-RELATED"/>
    <property type="match status" value="1"/>
</dbReference>
<dbReference type="Gene3D" id="3.20.20.70">
    <property type="entry name" value="Aldolase class I"/>
    <property type="match status" value="1"/>
</dbReference>
<comment type="caution">
    <text evidence="2">The sequence shown here is derived from an EMBL/GenBank/DDBJ whole genome shotgun (WGS) entry which is preliminary data.</text>
</comment>
<sequence>MKLLLASASVAEIAWAVDHGLADGLVPSPAQLSEQRPGTDGRELLAELARSVALPVHASVASVDPSDMYRDGRELARLADNVVVQVPLVDDAVVAIRRLAGEGARVAATLVFSAAQALLAAKAGASVVTVPVDQLDALGQDSMTVLAQIRAMFDRGNVECDLVAGFPRGAAAFTACAAAGADAVIVDLETVRSLLVHPLTDRGIDAFLRELTSRAKPRITPI</sequence>
<evidence type="ECO:0000256" key="1">
    <source>
        <dbReference type="ARBA" id="ARBA00023270"/>
    </source>
</evidence>
<proteinExistence type="predicted"/>
<organism evidence="2 3">
    <name type="scientific">Roseisolibacter agri</name>
    <dbReference type="NCBI Taxonomy" id="2014610"/>
    <lineage>
        <taxon>Bacteria</taxon>
        <taxon>Pseudomonadati</taxon>
        <taxon>Gemmatimonadota</taxon>
        <taxon>Gemmatimonadia</taxon>
        <taxon>Gemmatimonadales</taxon>
        <taxon>Gemmatimonadaceae</taxon>
        <taxon>Roseisolibacter</taxon>
    </lineage>
</organism>
<evidence type="ECO:0000313" key="2">
    <source>
        <dbReference type="EMBL" id="GLC27350.1"/>
    </source>
</evidence>
<dbReference type="AlphaFoldDB" id="A0AA37Q699"/>
<evidence type="ECO:0000313" key="3">
    <source>
        <dbReference type="Proteomes" id="UP001161325"/>
    </source>
</evidence>
<dbReference type="InterPro" id="IPR001585">
    <property type="entry name" value="TAL/FSA"/>
</dbReference>
<dbReference type="Pfam" id="PF00923">
    <property type="entry name" value="TAL_FSA"/>
    <property type="match status" value="1"/>
</dbReference>